<proteinExistence type="predicted"/>
<sequence length="353" mass="39950">MNFSKKVKIDKFSIDEKSPVFIIAEIGVNHNGDLQLAKKMIDQAAEVGVDAVKFQSFYPEELVALDAPKAPYQLETTNKEESQFSMLEKLRLPIAEIRELKKHTENKNLVFLSTPFEEKSLNELRDLNLAAYKISSTDTTNLLFLKKVAATKKPILLSTGMTTMEELEQAVRMIYEQGNRQLILLHCTANYPTSVEEVNMKAIQTLAETFNVLVGYSDHTEGVGVAPYTIPLGVKVVEKHFTLDKNMSGPDHLASLNVQEFRQLVKKIRYVEQAIGSGIKEPSMSELETKPRMQKKLTFTENIEKDSVIEEHILTAKRSAIGISAIRAFEVIGKKVHRDVKKNEFIVMEDIYE</sequence>
<dbReference type="RefSeq" id="WP_009765834.1">
    <property type="nucleotide sequence ID" value="NZ_GL982997.1"/>
</dbReference>
<evidence type="ECO:0000259" key="1">
    <source>
        <dbReference type="PROSITE" id="PS50844"/>
    </source>
</evidence>
<dbReference type="InterPro" id="IPR020007">
    <property type="entry name" value="NeuB/NeuA"/>
</dbReference>
<evidence type="ECO:0000313" key="3">
    <source>
        <dbReference type="Proteomes" id="UP000005316"/>
    </source>
</evidence>
<name>F9DQ87_9BACL</name>
<dbReference type="OrthoDB" id="9814210at2"/>
<dbReference type="GO" id="GO:0016051">
    <property type="term" value="P:carbohydrate biosynthetic process"/>
    <property type="evidence" value="ECO:0007669"/>
    <property type="project" value="InterPro"/>
</dbReference>
<dbReference type="SUPFAM" id="SSF51269">
    <property type="entry name" value="AFP III-like domain"/>
    <property type="match status" value="1"/>
</dbReference>
<dbReference type="NCBIfam" id="TIGR03569">
    <property type="entry name" value="NeuB_NnaB"/>
    <property type="match status" value="1"/>
</dbReference>
<dbReference type="EMBL" id="AFPZ01000024">
    <property type="protein sequence ID" value="EGQ27045.1"/>
    <property type="molecule type" value="Genomic_DNA"/>
</dbReference>
<dbReference type="SUPFAM" id="SSF51569">
    <property type="entry name" value="Aldolase"/>
    <property type="match status" value="1"/>
</dbReference>
<protein>
    <submittedName>
        <fullName evidence="2">N-acetylneuraminic acid synthetase</fullName>
    </submittedName>
</protein>
<dbReference type="Gene3D" id="3.20.20.70">
    <property type="entry name" value="Aldolase class I"/>
    <property type="match status" value="1"/>
</dbReference>
<dbReference type="InterPro" id="IPR013132">
    <property type="entry name" value="PseI/NeuA/B-like_N"/>
</dbReference>
<dbReference type="CDD" id="cd11615">
    <property type="entry name" value="SAF_NeuB_like"/>
    <property type="match status" value="1"/>
</dbReference>
<dbReference type="InterPro" id="IPR013785">
    <property type="entry name" value="Aldolase_TIM"/>
</dbReference>
<dbReference type="PANTHER" id="PTHR42966:SF1">
    <property type="entry name" value="SIALIC ACID SYNTHASE"/>
    <property type="match status" value="1"/>
</dbReference>
<dbReference type="GO" id="GO:0047444">
    <property type="term" value="F:N-acylneuraminate-9-phosphate synthase activity"/>
    <property type="evidence" value="ECO:0007669"/>
    <property type="project" value="TreeGrafter"/>
</dbReference>
<dbReference type="InterPro" id="IPR051690">
    <property type="entry name" value="PseI-like"/>
</dbReference>
<dbReference type="PANTHER" id="PTHR42966">
    <property type="entry name" value="N-ACETYLNEURAMINATE SYNTHASE"/>
    <property type="match status" value="1"/>
</dbReference>
<reference evidence="2 3" key="1">
    <citation type="submission" date="2011-04" db="EMBL/GenBank/DDBJ databases">
        <authorList>
            <person name="Muzny D."/>
            <person name="Qin X."/>
            <person name="Deng J."/>
            <person name="Jiang H."/>
            <person name="Liu Y."/>
            <person name="Qu J."/>
            <person name="Song X.-Z."/>
            <person name="Zhang L."/>
            <person name="Thornton R."/>
            <person name="Coyle M."/>
            <person name="Francisco L."/>
            <person name="Jackson L."/>
            <person name="Javaid M."/>
            <person name="Korchina V."/>
            <person name="Kovar C."/>
            <person name="Mata R."/>
            <person name="Mathew T."/>
            <person name="Ngo R."/>
            <person name="Nguyen L."/>
            <person name="Nguyen N."/>
            <person name="Okwuonu G."/>
            <person name="Ongeri F."/>
            <person name="Pham C."/>
            <person name="Simmons D."/>
            <person name="Wilczek-Boney K."/>
            <person name="Hale W."/>
            <person name="Jakkamsetti A."/>
            <person name="Pham P."/>
            <person name="Ruth R."/>
            <person name="San Lucas F."/>
            <person name="Warren J."/>
            <person name="Zhang J."/>
            <person name="Zhao Z."/>
            <person name="Zhou C."/>
            <person name="Zhu D."/>
            <person name="Lee S."/>
            <person name="Bess C."/>
            <person name="Blankenburg K."/>
            <person name="Forbes L."/>
            <person name="Fu Q."/>
            <person name="Gubbala S."/>
            <person name="Hirani K."/>
            <person name="Jayaseelan J.C."/>
            <person name="Lara F."/>
            <person name="Munidasa M."/>
            <person name="Palculict T."/>
            <person name="Patil S."/>
            <person name="Pu L.-L."/>
            <person name="Saada N."/>
            <person name="Tang L."/>
            <person name="Weissenberger G."/>
            <person name="Zhu Y."/>
            <person name="Hemphill L."/>
            <person name="Shang Y."/>
            <person name="Youmans B."/>
            <person name="Ayvaz T."/>
            <person name="Ross M."/>
            <person name="Santibanez J."/>
            <person name="Aqrawi P."/>
            <person name="Gross S."/>
            <person name="Joshi V."/>
            <person name="Fowler G."/>
            <person name="Nazareth L."/>
            <person name="Reid J."/>
            <person name="Worley K."/>
            <person name="Petrosino J."/>
            <person name="Highlander S."/>
            <person name="Gibbs R."/>
        </authorList>
    </citation>
    <scope>NUCLEOTIDE SEQUENCE [LARGE SCALE GENOMIC DNA]</scope>
    <source>
        <strain evidence="2 3">2681</strain>
    </source>
</reference>
<organism evidence="2 3">
    <name type="scientific">Sporosarcina newyorkensis 2681</name>
    <dbReference type="NCBI Taxonomy" id="1027292"/>
    <lineage>
        <taxon>Bacteria</taxon>
        <taxon>Bacillati</taxon>
        <taxon>Bacillota</taxon>
        <taxon>Bacilli</taxon>
        <taxon>Bacillales</taxon>
        <taxon>Caryophanaceae</taxon>
        <taxon>Sporosarcina</taxon>
    </lineage>
</organism>
<dbReference type="Gene3D" id="3.90.1210.10">
    <property type="entry name" value="Antifreeze-like/N-acetylneuraminic acid synthase C-terminal domain"/>
    <property type="match status" value="1"/>
</dbReference>
<dbReference type="Pfam" id="PF03102">
    <property type="entry name" value="NeuB"/>
    <property type="match status" value="1"/>
</dbReference>
<dbReference type="PROSITE" id="PS50844">
    <property type="entry name" value="AFP_LIKE"/>
    <property type="match status" value="1"/>
</dbReference>
<dbReference type="InterPro" id="IPR006190">
    <property type="entry name" value="SAF_AFP_Neu5Ac"/>
</dbReference>
<gene>
    <name evidence="2" type="primary">ptmC</name>
    <name evidence="2" type="ORF">HMPREF9372_0967</name>
</gene>
<dbReference type="HOGENOM" id="CLU_040465_0_0_9"/>
<feature type="domain" description="AFP-like" evidence="1">
    <location>
        <begin position="296"/>
        <end position="353"/>
    </location>
</feature>
<accession>F9DQ87</accession>
<dbReference type="Proteomes" id="UP000005316">
    <property type="component" value="Unassembled WGS sequence"/>
</dbReference>
<dbReference type="eggNOG" id="COG2089">
    <property type="taxonomic scope" value="Bacteria"/>
</dbReference>
<comment type="caution">
    <text evidence="2">The sequence shown here is derived from an EMBL/GenBank/DDBJ whole genome shotgun (WGS) entry which is preliminary data.</text>
</comment>
<evidence type="ECO:0000313" key="2">
    <source>
        <dbReference type="EMBL" id="EGQ27045.1"/>
    </source>
</evidence>
<dbReference type="InterPro" id="IPR057736">
    <property type="entry name" value="SAF_PseI/NeuA/NeuB"/>
</dbReference>
<dbReference type="InterPro" id="IPR036732">
    <property type="entry name" value="AFP_Neu5c_C_sf"/>
</dbReference>
<dbReference type="AlphaFoldDB" id="F9DQ87"/>